<sequence>VLAVDAHLTGTCLGHLAGHIGDEHSGLSVALPMGSIDPSSTGDLPGPKIGALIANKNTDRQTRCTSLLESGVALDFDNPE</sequence>
<organism evidence="1 2">
    <name type="scientific">Prorocentrum cordatum</name>
    <dbReference type="NCBI Taxonomy" id="2364126"/>
    <lineage>
        <taxon>Eukaryota</taxon>
        <taxon>Sar</taxon>
        <taxon>Alveolata</taxon>
        <taxon>Dinophyceae</taxon>
        <taxon>Prorocentrales</taxon>
        <taxon>Prorocentraceae</taxon>
        <taxon>Prorocentrum</taxon>
    </lineage>
</organism>
<accession>A0ABN9T6P1</accession>
<protein>
    <submittedName>
        <fullName evidence="1">Uncharacterized protein</fullName>
    </submittedName>
</protein>
<proteinExistence type="predicted"/>
<dbReference type="Proteomes" id="UP001189429">
    <property type="component" value="Unassembled WGS sequence"/>
</dbReference>
<dbReference type="EMBL" id="CAUYUJ010014395">
    <property type="protein sequence ID" value="CAK0840725.1"/>
    <property type="molecule type" value="Genomic_DNA"/>
</dbReference>
<reference evidence="1" key="1">
    <citation type="submission" date="2023-10" db="EMBL/GenBank/DDBJ databases">
        <authorList>
            <person name="Chen Y."/>
            <person name="Shah S."/>
            <person name="Dougan E. K."/>
            <person name="Thang M."/>
            <person name="Chan C."/>
        </authorList>
    </citation>
    <scope>NUCLEOTIDE SEQUENCE [LARGE SCALE GENOMIC DNA]</scope>
</reference>
<gene>
    <name evidence="1" type="ORF">PCOR1329_LOCUS36087</name>
</gene>
<keyword evidence="2" id="KW-1185">Reference proteome</keyword>
<evidence type="ECO:0000313" key="2">
    <source>
        <dbReference type="Proteomes" id="UP001189429"/>
    </source>
</evidence>
<comment type="caution">
    <text evidence="1">The sequence shown here is derived from an EMBL/GenBank/DDBJ whole genome shotgun (WGS) entry which is preliminary data.</text>
</comment>
<feature type="non-terminal residue" evidence="1">
    <location>
        <position position="1"/>
    </location>
</feature>
<evidence type="ECO:0000313" key="1">
    <source>
        <dbReference type="EMBL" id="CAK0840725.1"/>
    </source>
</evidence>
<name>A0ABN9T6P1_9DINO</name>
<feature type="non-terminal residue" evidence="1">
    <location>
        <position position="80"/>
    </location>
</feature>